<dbReference type="GO" id="GO:0003723">
    <property type="term" value="F:RNA binding"/>
    <property type="evidence" value="ECO:0007669"/>
    <property type="project" value="UniProtKB-KW"/>
</dbReference>
<reference evidence="6" key="1">
    <citation type="journal article" date="2020" name="bioRxiv">
        <title>A rank-normalized archaeal taxonomy based on genome phylogeny resolves widespread incomplete and uneven classifications.</title>
        <authorList>
            <person name="Rinke C."/>
            <person name="Chuvochina M."/>
            <person name="Mussig A.J."/>
            <person name="Chaumeil P.-A."/>
            <person name="Waite D.W."/>
            <person name="Whitman W.B."/>
            <person name="Parks D.H."/>
            <person name="Hugenholtz P."/>
        </authorList>
    </citation>
    <scope>NUCLEOTIDE SEQUENCE [LARGE SCALE GENOMIC DNA]</scope>
</reference>
<evidence type="ECO:0000256" key="4">
    <source>
        <dbReference type="ARBA" id="ARBA00023118"/>
    </source>
</evidence>
<keyword evidence="3" id="KW-0694">RNA-binding</keyword>
<evidence type="ECO:0000256" key="3">
    <source>
        <dbReference type="ARBA" id="ARBA00022884"/>
    </source>
</evidence>
<evidence type="ECO:0000313" key="6">
    <source>
        <dbReference type="Proteomes" id="UP000538031"/>
    </source>
</evidence>
<dbReference type="InterPro" id="IPR005510">
    <property type="entry name" value="Csm4"/>
</dbReference>
<sequence length="303" mass="34999">MLVYLKPESSLPELSSDTIFGSIIHSFSQLYPDELDDIMDLFTSDPPFLVSSSFPYIENDERVRFYPKIITEPEKRYDPQKFKKYKKTSHIQEEIFLSWTSGEIGEEDIVGSIDDYRVYRGLLFDSEMDLKFGEGEFEEPHNVVNRIERKTENIYHITRVFYENMGRFFLVKFRDESFRPYLKSALKFLSDRGLGPDVSTGKGHFSFEIAENRLEDNGGDRFLTLSRFIPTPDEVKALGADAWFELGSKRGRGPDGEIRRQVRFFREGSTFRDTGKEYYGTIVRSGKSAVEYGLAYKLSLGGG</sequence>
<gene>
    <name evidence="5" type="primary">csm4</name>
    <name evidence="5" type="ORF">HA285_00140</name>
</gene>
<comment type="caution">
    <text evidence="5">The sequence shown here is derived from an EMBL/GenBank/DDBJ whole genome shotgun (WGS) entry which is preliminary data.</text>
</comment>
<organism evidence="5 6">
    <name type="scientific">Methanothermobacter thermautotrophicus</name>
    <name type="common">Methanobacterium thermoformicicum</name>
    <dbReference type="NCBI Taxonomy" id="145262"/>
    <lineage>
        <taxon>Archaea</taxon>
        <taxon>Methanobacteriati</taxon>
        <taxon>Methanobacteriota</taxon>
        <taxon>Methanomada group</taxon>
        <taxon>Methanobacteria</taxon>
        <taxon>Methanobacteriales</taxon>
        <taxon>Methanobacteriaceae</taxon>
        <taxon>Methanothermobacter</taxon>
    </lineage>
</organism>
<dbReference type="GO" id="GO:0051607">
    <property type="term" value="P:defense response to virus"/>
    <property type="evidence" value="ECO:0007669"/>
    <property type="project" value="UniProtKB-KW"/>
</dbReference>
<dbReference type="AlphaFoldDB" id="A0A7J4MTU1"/>
<comment type="similarity">
    <text evidence="1">Belongs to the CRISPR-associated Csm4 family.</text>
</comment>
<proteinExistence type="inferred from homology"/>
<evidence type="ECO:0000256" key="1">
    <source>
        <dbReference type="ARBA" id="ARBA00005772"/>
    </source>
</evidence>
<dbReference type="EMBL" id="DUHT01000001">
    <property type="protein sequence ID" value="HIH64013.1"/>
    <property type="molecule type" value="Genomic_DNA"/>
</dbReference>
<keyword evidence="4" id="KW-0051">Antiviral defense</keyword>
<accession>A0A7J4MTU1</accession>
<evidence type="ECO:0000313" key="5">
    <source>
        <dbReference type="EMBL" id="HIH64013.1"/>
    </source>
</evidence>
<protein>
    <recommendedName>
        <fullName evidence="2">CRISPR system Cms protein Csm4</fullName>
    </recommendedName>
</protein>
<dbReference type="NCBIfam" id="TIGR01903">
    <property type="entry name" value="cas5_csm4"/>
    <property type="match status" value="1"/>
</dbReference>
<name>A0A7J4MTU1_METTF</name>
<evidence type="ECO:0000256" key="2">
    <source>
        <dbReference type="ARBA" id="ARBA00016109"/>
    </source>
</evidence>
<dbReference type="Proteomes" id="UP000538031">
    <property type="component" value="Unassembled WGS sequence"/>
</dbReference>